<name>A0AA88H3S4_NAELO</name>
<protein>
    <recommendedName>
        <fullName evidence="4">F-box domain-containing protein</fullName>
    </recommendedName>
</protein>
<accession>A0AA88H3S4</accession>
<feature type="region of interest" description="Disordered" evidence="1">
    <location>
        <begin position="29"/>
        <end position="50"/>
    </location>
</feature>
<evidence type="ECO:0000313" key="3">
    <source>
        <dbReference type="Proteomes" id="UP000816034"/>
    </source>
</evidence>
<dbReference type="InterPro" id="IPR036047">
    <property type="entry name" value="F-box-like_dom_sf"/>
</dbReference>
<dbReference type="SUPFAM" id="SSF52047">
    <property type="entry name" value="RNI-like"/>
    <property type="match status" value="1"/>
</dbReference>
<dbReference type="InterPro" id="IPR032675">
    <property type="entry name" value="LRR_dom_sf"/>
</dbReference>
<dbReference type="EMBL" id="PYSW02000001">
    <property type="protein sequence ID" value="KAG2394095.1"/>
    <property type="molecule type" value="Genomic_DNA"/>
</dbReference>
<organism evidence="2 3">
    <name type="scientific">Naegleria lovaniensis</name>
    <name type="common">Amoeba</name>
    <dbReference type="NCBI Taxonomy" id="51637"/>
    <lineage>
        <taxon>Eukaryota</taxon>
        <taxon>Discoba</taxon>
        <taxon>Heterolobosea</taxon>
        <taxon>Tetramitia</taxon>
        <taxon>Eutetramitia</taxon>
        <taxon>Vahlkampfiidae</taxon>
        <taxon>Naegleria</taxon>
    </lineage>
</organism>
<dbReference type="SUPFAM" id="SSF81383">
    <property type="entry name" value="F-box domain"/>
    <property type="match status" value="1"/>
</dbReference>
<dbReference type="InterPro" id="IPR052595">
    <property type="entry name" value="LRRC69/RLP"/>
</dbReference>
<reference evidence="2 3" key="1">
    <citation type="journal article" date="2018" name="BMC Genomics">
        <title>The genome of Naegleria lovaniensis, the basis for a comparative approach to unravel pathogenicity factors of the human pathogenic amoeba N. fowleri.</title>
        <authorList>
            <person name="Liechti N."/>
            <person name="Schurch N."/>
            <person name="Bruggmann R."/>
            <person name="Wittwer M."/>
        </authorList>
    </citation>
    <scope>NUCLEOTIDE SEQUENCE [LARGE SCALE GENOMIC DNA]</scope>
    <source>
        <strain evidence="2 3">ATCC 30569</strain>
    </source>
</reference>
<comment type="caution">
    <text evidence="2">The sequence shown here is derived from an EMBL/GenBank/DDBJ whole genome shotgun (WGS) entry which is preliminary data.</text>
</comment>
<gene>
    <name evidence="2" type="ORF">C9374_003859</name>
</gene>
<dbReference type="Gene3D" id="3.80.10.10">
    <property type="entry name" value="Ribonuclease Inhibitor"/>
    <property type="match status" value="1"/>
</dbReference>
<dbReference type="RefSeq" id="XP_044555989.1">
    <property type="nucleotide sequence ID" value="XM_044693433.1"/>
</dbReference>
<dbReference type="Pfam" id="PF00560">
    <property type="entry name" value="LRR_1"/>
    <property type="match status" value="1"/>
</dbReference>
<dbReference type="PANTHER" id="PTHR48057">
    <property type="entry name" value="LEUCINE-RICH REPEAT SERINE/THREONINE-PROTEIN KINASE 1"/>
    <property type="match status" value="1"/>
</dbReference>
<dbReference type="AlphaFoldDB" id="A0AA88H3S4"/>
<dbReference type="Proteomes" id="UP000816034">
    <property type="component" value="Unassembled WGS sequence"/>
</dbReference>
<proteinExistence type="predicted"/>
<sequence>MKLSISKYFACSMSHRDDDFFELQNNTTTTTTTTIPSHPGYNDRQIGNENHPQNFFEQQSECGQMNDHHHHHSNQESTHMQKKNDEEIIFGIFQQIPLEIIESHIFQYLEFTWLHRVAYSVCKEWMQVIRNSTRSSIRFLFDSQACVESFVAACRHGRFSNVTSFVLGGKLLGQYLPEIVNCDCLNSLKELDLGYSIGLRGGYLIATSVVMKQLEKIDFTGNCIHDEGITVLAKSEHSLNLQSLCARDNGIRGGIIPLSQGNLRNLTFLDLSGNNLFSNDTLKHFCHSNLTNLKTLYLQRCSLTKDLARTFAGAIFPSLTDLDLEQNWLQNEGALSISKGETFKKLIRLNVMQNRINRKTAEIVYCNIVTLIEFHWQ</sequence>
<dbReference type="PROSITE" id="PS51450">
    <property type="entry name" value="LRR"/>
    <property type="match status" value="1"/>
</dbReference>
<dbReference type="Pfam" id="PF13516">
    <property type="entry name" value="LRR_6"/>
    <property type="match status" value="2"/>
</dbReference>
<dbReference type="InterPro" id="IPR001611">
    <property type="entry name" value="Leu-rich_rpt"/>
</dbReference>
<evidence type="ECO:0008006" key="4">
    <source>
        <dbReference type="Google" id="ProtNLM"/>
    </source>
</evidence>
<evidence type="ECO:0000256" key="1">
    <source>
        <dbReference type="SAM" id="MobiDB-lite"/>
    </source>
</evidence>
<evidence type="ECO:0000313" key="2">
    <source>
        <dbReference type="EMBL" id="KAG2394095.1"/>
    </source>
</evidence>
<dbReference type="GeneID" id="68096314"/>
<keyword evidence="3" id="KW-1185">Reference proteome</keyword>